<evidence type="ECO:0000256" key="10">
    <source>
        <dbReference type="ARBA" id="ARBA00023014"/>
    </source>
</evidence>
<keyword evidence="11" id="KW-0413">Isomerase</keyword>
<dbReference type="Pfam" id="PF13307">
    <property type="entry name" value="Helicase_C_2"/>
    <property type="match status" value="1"/>
</dbReference>
<keyword evidence="9" id="KW-0408">Iron</keyword>
<keyword evidence="8" id="KW-0067">ATP-binding</keyword>
<evidence type="ECO:0000256" key="11">
    <source>
        <dbReference type="ARBA" id="ARBA00023235"/>
    </source>
</evidence>
<evidence type="ECO:0000256" key="7">
    <source>
        <dbReference type="ARBA" id="ARBA00022806"/>
    </source>
</evidence>
<dbReference type="PROSITE" id="PS51193">
    <property type="entry name" value="HELICASE_ATP_BIND_2"/>
    <property type="match status" value="1"/>
</dbReference>
<proteinExistence type="inferred from homology"/>
<comment type="subcellular location">
    <subcellularLocation>
        <location evidence="2">Nucleus</location>
    </subcellularLocation>
</comment>
<evidence type="ECO:0000313" key="16">
    <source>
        <dbReference type="Proteomes" id="UP001642483"/>
    </source>
</evidence>
<gene>
    <name evidence="15" type="ORF">CVLEPA_LOCUS19797</name>
</gene>
<name>A0ABP0G7D2_CLALP</name>
<evidence type="ECO:0000256" key="5">
    <source>
        <dbReference type="ARBA" id="ARBA00022741"/>
    </source>
</evidence>
<dbReference type="PROSITE" id="PS00690">
    <property type="entry name" value="DEAH_ATP_HELICASE"/>
    <property type="match status" value="1"/>
</dbReference>
<evidence type="ECO:0000256" key="13">
    <source>
        <dbReference type="SAM" id="Coils"/>
    </source>
</evidence>
<dbReference type="PANTHER" id="PTHR11472">
    <property type="entry name" value="DNA REPAIR DEAD HELICASE RAD3/XP-D SUBFAMILY MEMBER"/>
    <property type="match status" value="1"/>
</dbReference>
<evidence type="ECO:0000256" key="2">
    <source>
        <dbReference type="ARBA" id="ARBA00004123"/>
    </source>
</evidence>
<reference evidence="15 16" key="1">
    <citation type="submission" date="2024-02" db="EMBL/GenBank/DDBJ databases">
        <authorList>
            <person name="Daric V."/>
            <person name="Darras S."/>
        </authorList>
    </citation>
    <scope>NUCLEOTIDE SEQUENCE [LARGE SCALE GENOMIC DNA]</scope>
</reference>
<dbReference type="PANTHER" id="PTHR11472:SF41">
    <property type="entry name" value="ATP-DEPENDENT DNA HELICASE DDX11-RELATED"/>
    <property type="match status" value="1"/>
</dbReference>
<dbReference type="InterPro" id="IPR014013">
    <property type="entry name" value="Helic_SF1/SF2_ATP-bd_DinG/Rad3"/>
</dbReference>
<organism evidence="15 16">
    <name type="scientific">Clavelina lepadiformis</name>
    <name type="common">Light-bulb sea squirt</name>
    <name type="synonym">Ascidia lepadiformis</name>
    <dbReference type="NCBI Taxonomy" id="159417"/>
    <lineage>
        <taxon>Eukaryota</taxon>
        <taxon>Metazoa</taxon>
        <taxon>Chordata</taxon>
        <taxon>Tunicata</taxon>
        <taxon>Ascidiacea</taxon>
        <taxon>Aplousobranchia</taxon>
        <taxon>Clavelinidae</taxon>
        <taxon>Clavelina</taxon>
    </lineage>
</organism>
<dbReference type="InterPro" id="IPR010614">
    <property type="entry name" value="RAD3-like_helicase_DEAD"/>
</dbReference>
<dbReference type="InterPro" id="IPR027417">
    <property type="entry name" value="P-loop_NTPase"/>
</dbReference>
<dbReference type="InterPro" id="IPR006555">
    <property type="entry name" value="ATP-dep_Helicase_C"/>
</dbReference>
<evidence type="ECO:0000256" key="3">
    <source>
        <dbReference type="ARBA" id="ARBA00008435"/>
    </source>
</evidence>
<dbReference type="SMART" id="SM00488">
    <property type="entry name" value="DEXDc2"/>
    <property type="match status" value="1"/>
</dbReference>
<dbReference type="InterPro" id="IPR013020">
    <property type="entry name" value="Rad3/Chl1-like"/>
</dbReference>
<dbReference type="SUPFAM" id="SSF52540">
    <property type="entry name" value="P-loop containing nucleoside triphosphate hydrolases"/>
    <property type="match status" value="1"/>
</dbReference>
<evidence type="ECO:0000256" key="9">
    <source>
        <dbReference type="ARBA" id="ARBA00023004"/>
    </source>
</evidence>
<evidence type="ECO:0000256" key="1">
    <source>
        <dbReference type="ARBA" id="ARBA00001966"/>
    </source>
</evidence>
<evidence type="ECO:0000259" key="14">
    <source>
        <dbReference type="PROSITE" id="PS51193"/>
    </source>
</evidence>
<feature type="domain" description="Helicase ATP-binding" evidence="14">
    <location>
        <begin position="10"/>
        <end position="443"/>
    </location>
</feature>
<dbReference type="SMART" id="SM00491">
    <property type="entry name" value="HELICc2"/>
    <property type="match status" value="1"/>
</dbReference>
<keyword evidence="16" id="KW-1185">Reference proteome</keyword>
<dbReference type="EMBL" id="CAWYQH010000106">
    <property type="protein sequence ID" value="CAK8687728.1"/>
    <property type="molecule type" value="Genomic_DNA"/>
</dbReference>
<comment type="caution">
    <text evidence="15">The sequence shown here is derived from an EMBL/GenBank/DDBJ whole genome shotgun (WGS) entry which is preliminary data.</text>
</comment>
<keyword evidence="7" id="KW-0347">Helicase</keyword>
<evidence type="ECO:0000256" key="6">
    <source>
        <dbReference type="ARBA" id="ARBA00022801"/>
    </source>
</evidence>
<accession>A0ABP0G7D2</accession>
<dbReference type="InterPro" id="IPR045028">
    <property type="entry name" value="DinG/Rad3-like"/>
</dbReference>
<dbReference type="InterPro" id="IPR002464">
    <property type="entry name" value="DNA/RNA_helicase_DEAH_CS"/>
</dbReference>
<evidence type="ECO:0000256" key="12">
    <source>
        <dbReference type="ARBA" id="ARBA00023242"/>
    </source>
</evidence>
<dbReference type="Gene3D" id="3.40.50.300">
    <property type="entry name" value="P-loop containing nucleotide triphosphate hydrolases"/>
    <property type="match status" value="3"/>
</dbReference>
<dbReference type="CDD" id="cd18788">
    <property type="entry name" value="SF2_C_XPD"/>
    <property type="match status" value="1"/>
</dbReference>
<dbReference type="NCBIfam" id="TIGR00604">
    <property type="entry name" value="rad3"/>
    <property type="match status" value="1"/>
</dbReference>
<keyword evidence="5" id="KW-0547">Nucleotide-binding</keyword>
<keyword evidence="4" id="KW-0479">Metal-binding</keyword>
<dbReference type="Pfam" id="PF06733">
    <property type="entry name" value="DEAD_2"/>
    <property type="match status" value="1"/>
</dbReference>
<evidence type="ECO:0000256" key="8">
    <source>
        <dbReference type="ARBA" id="ARBA00022840"/>
    </source>
</evidence>
<comment type="cofactor">
    <cofactor evidence="1">
        <name>[4Fe-4S] cluster</name>
        <dbReference type="ChEBI" id="CHEBI:49883"/>
    </cofactor>
</comment>
<evidence type="ECO:0000256" key="4">
    <source>
        <dbReference type="ARBA" id="ARBA00022723"/>
    </source>
</evidence>
<dbReference type="InterPro" id="IPR006554">
    <property type="entry name" value="Helicase-like_DEXD_c2"/>
</dbReference>
<feature type="coiled-coil region" evidence="13">
    <location>
        <begin position="272"/>
        <end position="303"/>
    </location>
</feature>
<keyword evidence="6" id="KW-0378">Hydrolase</keyword>
<evidence type="ECO:0000313" key="15">
    <source>
        <dbReference type="EMBL" id="CAK8687728.1"/>
    </source>
</evidence>
<comment type="similarity">
    <text evidence="3">Belongs to the DEAD box helicase family. DEAH subfamily. DDX11/CHL1 sub-subfamily.</text>
</comment>
<keyword evidence="13" id="KW-0175">Coiled coil</keyword>
<protein>
    <recommendedName>
        <fullName evidence="14">Helicase ATP-binding domain-containing protein</fullName>
    </recommendedName>
</protein>
<keyword evidence="10" id="KW-0411">Iron-sulfur</keyword>
<sequence>MSHKEEVLSAPEEFPFPFEPYSIQKQFMTSLYSAIEERKIGIFESPTGTGKSLSLICGSLTWLKDHEEREERRIDAILSSGGRESASSSNLEKTGEDEPLWVKEFAEKNKISAEIKLARSMKERKTRSEKEMKMMQKNLKESKKQHGIKYGKRKLESNNDDEVLALMKQARMELEKKDLGCEEGVDEMYALDEYESDEDPESNKSNKEEEQDGVTRIYFCSRTHSQLTQFIHELKKSPYGKTCFSDFPLSVVSLASRKSFCINEDVKKLFSIQQINDKCLELQKNLKEKQKKKDEEIDVVRKKRVRVSNATCCYYSNSKGMDDLTSKIVEQISDIEDIVKEGRTVRACPYYATRRAVSFSQLVALPYQTLLHKPTRIATGINLKNSIVIIDEAHNLVEAINNMYSCQVSLREVEKSLSQLQQYAQKFNKRLKAKNLFYVKQILFILRHLAMVMVKQGQSTSPAAQSGSSLLLTINQFLFKASLDNINFHKILRYCQRSKISKKLSGFFEKMESNSKKTTSYSSVATFLEESKKTDSKHSFETSNDVMMRSPLMQIESFLMSLTSPGEDGRIVISTDGVGGRCLKYVLMNPAFHFKDLLEECRSVIVAGGTMQPSSCLIDQLIGQAEPLHRDRVFEFSCGHVIDGAKQLLPIALSSGPSGESFEFTFEKRTSLVLVDELGRLILNMINIIPGGLVCFFPSYKYEDFVYKRWQNTGLIEKLDAKKKIFREPKNSGDVDKVLIDYSKCIRRATAPTSKLTGALLLSIVGGKMSEGINFSDDLGRCVIMVGLPYPNLHSPELKEKMRYLDQNMRRDTDGRKGGQVHYENLCMKAVNQSIGRAIRHKDDYAVLLLADLRYGKSSVSSKLPSWIGRQLRKVDRFGAAFGAVKKFFNQRIRRPETTCDVRSVVEFPSLPVM</sequence>
<feature type="coiled-coil region" evidence="13">
    <location>
        <begin position="118"/>
        <end position="145"/>
    </location>
</feature>
<keyword evidence="12" id="KW-0539">Nucleus</keyword>
<dbReference type="Proteomes" id="UP001642483">
    <property type="component" value="Unassembled WGS sequence"/>
</dbReference>